<name>A0A6N7Z3Y6_9PSEU</name>
<dbReference type="SUPFAM" id="SSF51735">
    <property type="entry name" value="NAD(P)-binding Rossmann-fold domains"/>
    <property type="match status" value="1"/>
</dbReference>
<evidence type="ECO:0000256" key="1">
    <source>
        <dbReference type="ARBA" id="ARBA00022857"/>
    </source>
</evidence>
<dbReference type="Gene3D" id="3.40.50.720">
    <property type="entry name" value="NAD(P)-binding Rossmann-like Domain"/>
    <property type="match status" value="1"/>
</dbReference>
<dbReference type="PRINTS" id="PR00081">
    <property type="entry name" value="GDHRDH"/>
</dbReference>
<reference evidence="3 4" key="1">
    <citation type="submission" date="2019-11" db="EMBL/GenBank/DDBJ databases">
        <title>Draft genome of Amycolatopsis RM579.</title>
        <authorList>
            <person name="Duangmal K."/>
            <person name="Mingma R."/>
        </authorList>
    </citation>
    <scope>NUCLEOTIDE SEQUENCE [LARGE SCALE GENOMIC DNA]</scope>
    <source>
        <strain evidence="3 4">RM579</strain>
    </source>
</reference>
<dbReference type="GO" id="GO:0008670">
    <property type="term" value="F:2,4-dienoyl-CoA reductase (NADPH) activity"/>
    <property type="evidence" value="ECO:0007669"/>
    <property type="project" value="InterPro"/>
</dbReference>
<dbReference type="GO" id="GO:0009062">
    <property type="term" value="P:fatty acid catabolic process"/>
    <property type="evidence" value="ECO:0007669"/>
    <property type="project" value="InterPro"/>
</dbReference>
<evidence type="ECO:0000256" key="2">
    <source>
        <dbReference type="ARBA" id="ARBA00023002"/>
    </source>
</evidence>
<dbReference type="Pfam" id="PF13561">
    <property type="entry name" value="adh_short_C2"/>
    <property type="match status" value="1"/>
</dbReference>
<dbReference type="PANTHER" id="PTHR43296">
    <property type="entry name" value="PEROXISOMAL 2,4-DIENOYL-COA REDUCTASE"/>
    <property type="match status" value="1"/>
</dbReference>
<protein>
    <submittedName>
        <fullName evidence="3">SDR family oxidoreductase</fullName>
    </submittedName>
</protein>
<dbReference type="AlphaFoldDB" id="A0A6N7Z3Y6"/>
<organism evidence="3 4">
    <name type="scientific">Amycolatopsis pithecellobii</name>
    <dbReference type="NCBI Taxonomy" id="664692"/>
    <lineage>
        <taxon>Bacteria</taxon>
        <taxon>Bacillati</taxon>
        <taxon>Actinomycetota</taxon>
        <taxon>Actinomycetes</taxon>
        <taxon>Pseudonocardiales</taxon>
        <taxon>Pseudonocardiaceae</taxon>
        <taxon>Amycolatopsis</taxon>
    </lineage>
</organism>
<dbReference type="InterPro" id="IPR045017">
    <property type="entry name" value="DECR2-like"/>
</dbReference>
<keyword evidence="1" id="KW-0521">NADP</keyword>
<dbReference type="OrthoDB" id="286404at2"/>
<evidence type="ECO:0000313" key="4">
    <source>
        <dbReference type="Proteomes" id="UP000440096"/>
    </source>
</evidence>
<sequence length="276" mass="28220">MADPTDLLSPTLLSGKTAFVTGGGSGINLGIAATFARLGAAVAICGRSQERLDGAAEKLRALGAKVCAVAADVRDPAAVTDAFARSADELGPASVVVSGAAGNFVAPAEKISPNGFRTVVDIDLLGSWHTASAAFQQLRETRGTLLFISAAQASVPFAYQAHVGAAKAGVDHLMRNLALEWSRYGIRCNSIAPGPIADTEGMRRLEQAADKDTWLKMIPLGRYGAAEEIGVMASVLASPLGGFVTGAHIVVDGGQGLMGSSTFNDAVAATLNASPR</sequence>
<gene>
    <name evidence="3" type="ORF">GKO32_07285</name>
</gene>
<proteinExistence type="predicted"/>
<keyword evidence="2" id="KW-0560">Oxidoreductase</keyword>
<dbReference type="InterPro" id="IPR036291">
    <property type="entry name" value="NAD(P)-bd_dom_sf"/>
</dbReference>
<accession>A0A6N7Z3Y6</accession>
<dbReference type="Proteomes" id="UP000440096">
    <property type="component" value="Unassembled WGS sequence"/>
</dbReference>
<comment type="caution">
    <text evidence="3">The sequence shown here is derived from an EMBL/GenBank/DDBJ whole genome shotgun (WGS) entry which is preliminary data.</text>
</comment>
<dbReference type="InterPro" id="IPR002347">
    <property type="entry name" value="SDR_fam"/>
</dbReference>
<evidence type="ECO:0000313" key="3">
    <source>
        <dbReference type="EMBL" id="MTD53786.1"/>
    </source>
</evidence>
<dbReference type="RefSeq" id="WP_154756008.1">
    <property type="nucleotide sequence ID" value="NZ_WMBA01000007.1"/>
</dbReference>
<keyword evidence="4" id="KW-1185">Reference proteome</keyword>
<dbReference type="EMBL" id="WMBA01000007">
    <property type="protein sequence ID" value="MTD53786.1"/>
    <property type="molecule type" value="Genomic_DNA"/>
</dbReference>
<dbReference type="FunFam" id="3.40.50.720:FF:000084">
    <property type="entry name" value="Short-chain dehydrogenase reductase"/>
    <property type="match status" value="1"/>
</dbReference>
<dbReference type="PANTHER" id="PTHR43296:SF2">
    <property type="entry name" value="PEROXISOMAL 2,4-DIENOYL-COA REDUCTASE [(3E)-ENOYL-COA-PRODUCING]"/>
    <property type="match status" value="1"/>
</dbReference>